<protein>
    <recommendedName>
        <fullName evidence="4">SLA1 homology domain-containing protein</fullName>
    </recommendedName>
</protein>
<evidence type="ECO:0000313" key="3">
    <source>
        <dbReference type="Proteomes" id="UP000346198"/>
    </source>
</evidence>
<evidence type="ECO:0008006" key="4">
    <source>
        <dbReference type="Google" id="ProtNLM"/>
    </source>
</evidence>
<dbReference type="Proteomes" id="UP000346198">
    <property type="component" value="Unassembled WGS sequence"/>
</dbReference>
<dbReference type="EMBL" id="CAAHFH010000002">
    <property type="protein sequence ID" value="VGO21101.1"/>
    <property type="molecule type" value="Genomic_DNA"/>
</dbReference>
<organism evidence="2 3">
    <name type="scientific">Pontiella sulfatireligans</name>
    <dbReference type="NCBI Taxonomy" id="2750658"/>
    <lineage>
        <taxon>Bacteria</taxon>
        <taxon>Pseudomonadati</taxon>
        <taxon>Kiritimatiellota</taxon>
        <taxon>Kiritimatiellia</taxon>
        <taxon>Kiritimatiellales</taxon>
        <taxon>Pontiellaceae</taxon>
        <taxon>Pontiella</taxon>
    </lineage>
</organism>
<feature type="region of interest" description="Disordered" evidence="1">
    <location>
        <begin position="248"/>
        <end position="270"/>
    </location>
</feature>
<evidence type="ECO:0000313" key="2">
    <source>
        <dbReference type="EMBL" id="VGO21101.1"/>
    </source>
</evidence>
<sequence length="270" mass="31087">MCRFGLWVVLAVLSAAPWNVWGEGDLHIFTDLQDRVVSARIVRMDEMRGMLELELENKRRVKVKPSVFTEEDQAYIHEWCVCQAFLMSTGLRFSGEKKVIEDWSESGGVGINREFEKVVYTCELKNGSPTVFENVEVEYCVYWVQEIPQVNGEKRIEADYSGRYEIAQLEPRACANFQTDPVTLVYQYLQGGYSYRDGAPGKQSSKMKGVWLKVSMMTPSGKKVIREFCEPSDVMKRQVWKERVPDVVASVDGKKKKSRKKKQGKKKKNQ</sequence>
<dbReference type="AlphaFoldDB" id="A0A6C2UPA8"/>
<gene>
    <name evidence="2" type="ORF">SCARR_03170</name>
</gene>
<proteinExistence type="predicted"/>
<feature type="compositionally biased region" description="Basic residues" evidence="1">
    <location>
        <begin position="254"/>
        <end position="270"/>
    </location>
</feature>
<dbReference type="RefSeq" id="WP_136062586.1">
    <property type="nucleotide sequence ID" value="NZ_CAAHFH010000002.1"/>
</dbReference>
<accession>A0A6C2UPA8</accession>
<evidence type="ECO:0000256" key="1">
    <source>
        <dbReference type="SAM" id="MobiDB-lite"/>
    </source>
</evidence>
<name>A0A6C2UPA8_9BACT</name>
<reference evidence="2 3" key="1">
    <citation type="submission" date="2019-04" db="EMBL/GenBank/DDBJ databases">
        <authorList>
            <person name="Van Vliet M D."/>
        </authorList>
    </citation>
    <scope>NUCLEOTIDE SEQUENCE [LARGE SCALE GENOMIC DNA]</scope>
    <source>
        <strain evidence="2 3">F21</strain>
    </source>
</reference>
<keyword evidence="3" id="KW-1185">Reference proteome</keyword>